<accession>A0A852ZK28</accession>
<gene>
    <name evidence="2" type="ORF">F4554_005123</name>
</gene>
<name>A0A852ZK28_9ACTN</name>
<keyword evidence="1" id="KW-0175">Coiled coil</keyword>
<proteinExistence type="predicted"/>
<reference evidence="2 3" key="1">
    <citation type="submission" date="2020-07" db="EMBL/GenBank/DDBJ databases">
        <title>Sequencing the genomes of 1000 actinobacteria strains.</title>
        <authorList>
            <person name="Klenk H.-P."/>
        </authorList>
    </citation>
    <scope>NUCLEOTIDE SEQUENCE [LARGE SCALE GENOMIC DNA]</scope>
    <source>
        <strain evidence="2 3">DSM 18448</strain>
    </source>
</reference>
<dbReference type="EMBL" id="JACBZH010000001">
    <property type="protein sequence ID" value="NYH92485.1"/>
    <property type="molecule type" value="Genomic_DNA"/>
</dbReference>
<evidence type="ECO:0000313" key="2">
    <source>
        <dbReference type="EMBL" id="NYH92485.1"/>
    </source>
</evidence>
<comment type="caution">
    <text evidence="2">The sequence shown here is derived from an EMBL/GenBank/DDBJ whole genome shotgun (WGS) entry which is preliminary data.</text>
</comment>
<dbReference type="Proteomes" id="UP000579605">
    <property type="component" value="Unassembled WGS sequence"/>
</dbReference>
<dbReference type="AlphaFoldDB" id="A0A852ZK28"/>
<feature type="coiled-coil region" evidence="1">
    <location>
        <begin position="25"/>
        <end position="52"/>
    </location>
</feature>
<evidence type="ECO:0000256" key="1">
    <source>
        <dbReference type="SAM" id="Coils"/>
    </source>
</evidence>
<keyword evidence="3" id="KW-1185">Reference proteome</keyword>
<dbReference type="RefSeq" id="WP_179789906.1">
    <property type="nucleotide sequence ID" value="NZ_BAAARR010000005.1"/>
</dbReference>
<protein>
    <submittedName>
        <fullName evidence="2">Uncharacterized protein</fullName>
    </submittedName>
</protein>
<evidence type="ECO:0000313" key="3">
    <source>
        <dbReference type="Proteomes" id="UP000579605"/>
    </source>
</evidence>
<sequence length="95" mass="9327">MQAAALLVALRVQRDAALEGDGAAAAEADRRLAEAQAQLALLAETLKAAQTVRTGAGKVVSGLEAVHEALVRSLLQARAALAAGAAADGEAGAAA</sequence>
<organism evidence="2 3">
    <name type="scientific">Actinopolymorpha rutila</name>
    <dbReference type="NCBI Taxonomy" id="446787"/>
    <lineage>
        <taxon>Bacteria</taxon>
        <taxon>Bacillati</taxon>
        <taxon>Actinomycetota</taxon>
        <taxon>Actinomycetes</taxon>
        <taxon>Propionibacteriales</taxon>
        <taxon>Actinopolymorphaceae</taxon>
        <taxon>Actinopolymorpha</taxon>
    </lineage>
</organism>